<dbReference type="GO" id="GO:0034605">
    <property type="term" value="P:cellular response to heat"/>
    <property type="evidence" value="ECO:0007669"/>
    <property type="project" value="TreeGrafter"/>
</dbReference>
<keyword evidence="3" id="KW-0805">Transcription regulation</keyword>
<evidence type="ECO:0000256" key="1">
    <source>
        <dbReference type="ARBA" id="ARBA00004123"/>
    </source>
</evidence>
<evidence type="ECO:0000313" key="12">
    <source>
        <dbReference type="Proteomes" id="UP000685013"/>
    </source>
</evidence>
<evidence type="ECO:0000256" key="6">
    <source>
        <dbReference type="ARBA" id="ARBA00023163"/>
    </source>
</evidence>
<dbReference type="Proteomes" id="UP000685013">
    <property type="component" value="Unassembled WGS sequence"/>
</dbReference>
<dbReference type="SMART" id="SM00415">
    <property type="entry name" value="HSF"/>
    <property type="match status" value="1"/>
</dbReference>
<dbReference type="GO" id="GO:0000978">
    <property type="term" value="F:RNA polymerase II cis-regulatory region sequence-specific DNA binding"/>
    <property type="evidence" value="ECO:0007669"/>
    <property type="project" value="TreeGrafter"/>
</dbReference>
<evidence type="ECO:0000256" key="9">
    <source>
        <dbReference type="SAM" id="MobiDB-lite"/>
    </source>
</evidence>
<dbReference type="Pfam" id="PF00447">
    <property type="entry name" value="HSF_DNA-bind"/>
    <property type="match status" value="1"/>
</dbReference>
<feature type="non-terminal residue" evidence="11">
    <location>
        <position position="1"/>
    </location>
</feature>
<dbReference type="FunFam" id="1.10.10.10:FF:000057">
    <property type="entry name" value="Heat shock transcription factor 1"/>
    <property type="match status" value="1"/>
</dbReference>
<organism evidence="11 12">
    <name type="scientific">Cucurbita argyrosperma subsp. sororia</name>
    <dbReference type="NCBI Taxonomy" id="37648"/>
    <lineage>
        <taxon>Eukaryota</taxon>
        <taxon>Viridiplantae</taxon>
        <taxon>Streptophyta</taxon>
        <taxon>Embryophyta</taxon>
        <taxon>Tracheophyta</taxon>
        <taxon>Spermatophyta</taxon>
        <taxon>Magnoliopsida</taxon>
        <taxon>eudicotyledons</taxon>
        <taxon>Gunneridae</taxon>
        <taxon>Pentapetalae</taxon>
        <taxon>rosids</taxon>
        <taxon>fabids</taxon>
        <taxon>Cucurbitales</taxon>
        <taxon>Cucurbitaceae</taxon>
        <taxon>Cucurbiteae</taxon>
        <taxon>Cucurbita</taxon>
    </lineage>
</organism>
<feature type="region of interest" description="Disordered" evidence="9">
    <location>
        <begin position="83"/>
        <end position="104"/>
    </location>
</feature>
<protein>
    <submittedName>
        <fullName evidence="11">Heat shock factor protein HSF8</fullName>
    </submittedName>
</protein>
<accession>A0AAV6LRS4</accession>
<dbReference type="EMBL" id="JAGKQH010000023">
    <property type="protein sequence ID" value="KAG6570295.1"/>
    <property type="molecule type" value="Genomic_DNA"/>
</dbReference>
<dbReference type="GO" id="GO:0003700">
    <property type="term" value="F:DNA-binding transcription factor activity"/>
    <property type="evidence" value="ECO:0007669"/>
    <property type="project" value="InterPro"/>
</dbReference>
<evidence type="ECO:0000259" key="10">
    <source>
        <dbReference type="PROSITE" id="PS00434"/>
    </source>
</evidence>
<dbReference type="PANTHER" id="PTHR10015">
    <property type="entry name" value="HEAT SHOCK TRANSCRIPTION FACTOR"/>
    <property type="match status" value="1"/>
</dbReference>
<feature type="domain" description="HSF-type DNA-binding" evidence="10">
    <location>
        <begin position="33"/>
        <end position="57"/>
    </location>
</feature>
<evidence type="ECO:0000256" key="5">
    <source>
        <dbReference type="ARBA" id="ARBA00023125"/>
    </source>
</evidence>
<keyword evidence="2" id="KW-0597">Phosphoprotein</keyword>
<keyword evidence="6" id="KW-0804">Transcription</keyword>
<name>A0AAV6LRS4_9ROSI</name>
<comment type="similarity">
    <text evidence="8">Belongs to the HSF family. Class A subfamily.</text>
</comment>
<dbReference type="GO" id="GO:0006357">
    <property type="term" value="P:regulation of transcription by RNA polymerase II"/>
    <property type="evidence" value="ECO:0007669"/>
    <property type="project" value="TreeGrafter"/>
</dbReference>
<evidence type="ECO:0000256" key="8">
    <source>
        <dbReference type="ARBA" id="ARBA00061350"/>
    </source>
</evidence>
<dbReference type="PANTHER" id="PTHR10015:SF436">
    <property type="entry name" value="HEAT STRESS TRANSCRIPTION FACTOR A-1D"/>
    <property type="match status" value="1"/>
</dbReference>
<dbReference type="InterPro" id="IPR000232">
    <property type="entry name" value="HSF_DNA-bd"/>
</dbReference>
<dbReference type="GO" id="GO:0005634">
    <property type="term" value="C:nucleus"/>
    <property type="evidence" value="ECO:0007669"/>
    <property type="project" value="UniProtKB-SubCell"/>
</dbReference>
<sequence>MVDDSATDAVVSWSSTNNSFVVWNPPEFARDLLPKYFKHNNFSSFVRQLNTYGFRKVDPDRWEFANEGFLRGQKHLLKSITRRRPVHGHSQQQPQQSHGQSSSVGACVEVGKFGLEEERLQGMEQRQQQMMSFLAKAVQSPGFLAQFVQQQNESTRRISEANKKRRLKQDGIAESEHTTVPDGQIVNFLISDGLPSSCAAMDNGNSSTSVSGVTLQEVPPTSGASSFNSAASGIASHGPSTAISEIHSSPQATTSDKVSTTPFSVNAVRGPGAREASSLPVSETDVIMSELSQISEMVSENVIDAPEADYRAAETGNGAFSGLSLLEAANIPIEIDSISPDPDIDALLDNSNFWNDLLVHSPCQEEEVDFLTGGLPKTNEMQPLENMWDKSKHVLESIKVSLR</sequence>
<feature type="region of interest" description="Disordered" evidence="9">
    <location>
        <begin position="204"/>
        <end position="225"/>
    </location>
</feature>
<feature type="compositionally biased region" description="Polar residues" evidence="9">
    <location>
        <begin position="204"/>
        <end position="214"/>
    </location>
</feature>
<keyword evidence="12" id="KW-1185">Reference proteome</keyword>
<comment type="caution">
    <text evidence="11">The sequence shown here is derived from an EMBL/GenBank/DDBJ whole genome shotgun (WGS) entry which is preliminary data.</text>
</comment>
<gene>
    <name evidence="11" type="primary">HSF8</name>
    <name evidence="11" type="ORF">SDJN03_30357</name>
</gene>
<keyword evidence="5" id="KW-0238">DNA-binding</keyword>
<evidence type="ECO:0000256" key="7">
    <source>
        <dbReference type="ARBA" id="ARBA00023242"/>
    </source>
</evidence>
<comment type="subcellular location">
    <subcellularLocation>
        <location evidence="1">Nucleus</location>
    </subcellularLocation>
</comment>
<evidence type="ECO:0000256" key="4">
    <source>
        <dbReference type="ARBA" id="ARBA00023016"/>
    </source>
</evidence>
<proteinExistence type="inferred from homology"/>
<evidence type="ECO:0000256" key="2">
    <source>
        <dbReference type="ARBA" id="ARBA00022553"/>
    </source>
</evidence>
<dbReference type="PROSITE" id="PS00434">
    <property type="entry name" value="HSF_DOMAIN"/>
    <property type="match status" value="1"/>
</dbReference>
<reference evidence="11 12" key="1">
    <citation type="journal article" date="2021" name="Hortic Res">
        <title>The domestication of Cucurbita argyrosperma as revealed by the genome of its wild relative.</title>
        <authorList>
            <person name="Barrera-Redondo J."/>
            <person name="Sanchez-de la Vega G."/>
            <person name="Aguirre-Liguori J.A."/>
            <person name="Castellanos-Morales G."/>
            <person name="Gutierrez-Guerrero Y.T."/>
            <person name="Aguirre-Dugua X."/>
            <person name="Aguirre-Planter E."/>
            <person name="Tenaillon M.I."/>
            <person name="Lira-Saade R."/>
            <person name="Eguiarte L.E."/>
        </authorList>
    </citation>
    <scope>NUCLEOTIDE SEQUENCE [LARGE SCALE GENOMIC DNA]</scope>
    <source>
        <strain evidence="11">JBR-2021</strain>
    </source>
</reference>
<evidence type="ECO:0000313" key="11">
    <source>
        <dbReference type="EMBL" id="KAG6570295.1"/>
    </source>
</evidence>
<keyword evidence="4 11" id="KW-0346">Stress response</keyword>
<feature type="compositionally biased region" description="Low complexity" evidence="9">
    <location>
        <begin position="88"/>
        <end position="104"/>
    </location>
</feature>
<keyword evidence="7" id="KW-0539">Nucleus</keyword>
<dbReference type="AlphaFoldDB" id="A0AAV6LRS4"/>
<evidence type="ECO:0000256" key="3">
    <source>
        <dbReference type="ARBA" id="ARBA00023015"/>
    </source>
</evidence>